<comment type="caution">
    <text evidence="17">The sequence shown here is derived from an EMBL/GenBank/DDBJ whole genome shotgun (WGS) entry which is preliminary data.</text>
</comment>
<keyword evidence="13" id="KW-0449">Lipoprotein</keyword>
<comment type="subcellular location">
    <subcellularLocation>
        <location evidence="1">Cytoplasm</location>
    </subcellularLocation>
    <subcellularLocation>
        <location evidence="2">Membrane</location>
        <topology evidence="2">Lipid-anchor</topology>
    </subcellularLocation>
</comment>
<keyword evidence="6 15" id="KW-0479">Metal-binding</keyword>
<keyword evidence="4" id="KW-0963">Cytoplasm</keyword>
<evidence type="ECO:0000256" key="12">
    <source>
        <dbReference type="ARBA" id="ARBA00023224"/>
    </source>
</evidence>
<evidence type="ECO:0000256" key="8">
    <source>
        <dbReference type="ARBA" id="ARBA00022842"/>
    </source>
</evidence>
<keyword evidence="9 14" id="KW-0342">GTP-binding</keyword>
<keyword evidence="12" id="KW-0807">Transducer</keyword>
<dbReference type="Proteomes" id="UP001311232">
    <property type="component" value="Unassembled WGS sequence"/>
</dbReference>
<dbReference type="FunFam" id="1.10.400.10:FF:000004">
    <property type="entry name" value="Guanine nucleotide-binding protein subunit alpha-12"/>
    <property type="match status" value="1"/>
</dbReference>
<feature type="binding site" evidence="15">
    <location>
        <position position="72"/>
    </location>
    <ligand>
        <name>Mg(2+)</name>
        <dbReference type="ChEBI" id="CHEBI:18420"/>
    </ligand>
</feature>
<evidence type="ECO:0000256" key="5">
    <source>
        <dbReference type="ARBA" id="ARBA00022553"/>
    </source>
</evidence>
<dbReference type="SUPFAM" id="SSF47895">
    <property type="entry name" value="Transducin (alpha subunit), insertion domain"/>
    <property type="match status" value="1"/>
</dbReference>
<evidence type="ECO:0000256" key="4">
    <source>
        <dbReference type="ARBA" id="ARBA00022490"/>
    </source>
</evidence>
<dbReference type="SMART" id="SM00275">
    <property type="entry name" value="G_alpha"/>
    <property type="match status" value="1"/>
</dbReference>
<dbReference type="InterPro" id="IPR001019">
    <property type="entry name" value="Gprotein_alpha_su"/>
</dbReference>
<dbReference type="SUPFAM" id="SSF52540">
    <property type="entry name" value="P-loop containing nucleoside triphosphate hydrolases"/>
    <property type="match status" value="1"/>
</dbReference>
<keyword evidence="11" id="KW-0564">Palmitate</keyword>
<gene>
    <name evidence="17" type="primary">GNA12</name>
    <name evidence="17" type="ORF">CRENBAI_004358</name>
</gene>
<dbReference type="PANTHER" id="PTHR10218">
    <property type="entry name" value="GTP-BINDING PROTEIN ALPHA SUBUNIT"/>
    <property type="match status" value="1"/>
</dbReference>
<dbReference type="Gene3D" id="1.10.400.10">
    <property type="entry name" value="GI Alpha 1, domain 2-like"/>
    <property type="match status" value="1"/>
</dbReference>
<protein>
    <submittedName>
        <fullName evidence="17">Guanine nucleotide-binding protein subunit alpha-12</fullName>
    </submittedName>
</protein>
<evidence type="ECO:0000256" key="3">
    <source>
        <dbReference type="ARBA" id="ARBA00010405"/>
    </source>
</evidence>
<organism evidence="17 18">
    <name type="scientific">Crenichthys baileyi</name>
    <name type="common">White River springfish</name>
    <dbReference type="NCBI Taxonomy" id="28760"/>
    <lineage>
        <taxon>Eukaryota</taxon>
        <taxon>Metazoa</taxon>
        <taxon>Chordata</taxon>
        <taxon>Craniata</taxon>
        <taxon>Vertebrata</taxon>
        <taxon>Euteleostomi</taxon>
        <taxon>Actinopterygii</taxon>
        <taxon>Neopterygii</taxon>
        <taxon>Teleostei</taxon>
        <taxon>Neoteleostei</taxon>
        <taxon>Acanthomorphata</taxon>
        <taxon>Ovalentaria</taxon>
        <taxon>Atherinomorphae</taxon>
        <taxon>Cyprinodontiformes</taxon>
        <taxon>Goodeidae</taxon>
        <taxon>Crenichthys</taxon>
    </lineage>
</organism>
<evidence type="ECO:0000313" key="18">
    <source>
        <dbReference type="Proteomes" id="UP001311232"/>
    </source>
</evidence>
<keyword evidence="7 14" id="KW-0547">Nucleotide-binding</keyword>
<feature type="binding site" evidence="14">
    <location>
        <begin position="204"/>
        <end position="210"/>
    </location>
    <ligand>
        <name>GTP</name>
        <dbReference type="ChEBI" id="CHEBI:37565"/>
    </ligand>
</feature>
<evidence type="ECO:0000256" key="6">
    <source>
        <dbReference type="ARBA" id="ARBA00022723"/>
    </source>
</evidence>
<feature type="compositionally biased region" description="Basic and acidic residues" evidence="16">
    <location>
        <begin position="27"/>
        <end position="40"/>
    </location>
</feature>
<dbReference type="GO" id="GO:0031526">
    <property type="term" value="C:brush border membrane"/>
    <property type="evidence" value="ECO:0007669"/>
    <property type="project" value="TreeGrafter"/>
</dbReference>
<keyword evidence="18" id="KW-1185">Reference proteome</keyword>
<dbReference type="GO" id="GO:0046872">
    <property type="term" value="F:metal ion binding"/>
    <property type="evidence" value="ECO:0007669"/>
    <property type="project" value="UniProtKB-KW"/>
</dbReference>
<evidence type="ECO:0000256" key="13">
    <source>
        <dbReference type="ARBA" id="ARBA00023288"/>
    </source>
</evidence>
<evidence type="ECO:0000256" key="2">
    <source>
        <dbReference type="ARBA" id="ARBA00004635"/>
    </source>
</evidence>
<dbReference type="PRINTS" id="PR00440">
    <property type="entry name" value="GPROTEINA12"/>
</dbReference>
<evidence type="ECO:0000256" key="15">
    <source>
        <dbReference type="PIRSR" id="PIRSR601019-2"/>
    </source>
</evidence>
<proteinExistence type="inferred from homology"/>
<feature type="binding site" evidence="14">
    <location>
        <position position="355"/>
    </location>
    <ligand>
        <name>GTP</name>
        <dbReference type="ChEBI" id="CHEBI:37565"/>
    </ligand>
</feature>
<keyword evidence="5" id="KW-0597">Phosphoprotein</keyword>
<evidence type="ECO:0000313" key="17">
    <source>
        <dbReference type="EMBL" id="KAK5611977.1"/>
    </source>
</evidence>
<sequence length="383" mass="44299">MSGVVRTLSRCLLPAEATREPGGSKQGRRERDAAQEARRRSREIDAMLARERRAVRRLVKILLLGAGESGKSTFLKQMRIINGQEFDKKALLDFRDTIYENILKGMRVLVDARDKLGISWQSCENEKQGMLVMSWEGRVGASGVEPSEFQLYVMALSALWADAGIQQAYARRSEFQLSESVKYFLDNLDRIGQLSYIPSKQDILFARKATKGIVEHDFVIKKIPFKMVDVGGQRSQRQKWFQCFDGITSILFMVSSSEYDQVLMEDRRTNRLVESMNIFETIVNNKLFLNVSIILFLNKTDLLVEKIRTVDIRKNFPEFRGDPRRLEDVQAFLVQSFSRKRRNRGKPLFHHFTTAVDTENIRFVFHAVKDTILQENLKDIMLQ</sequence>
<dbReference type="PROSITE" id="PS51882">
    <property type="entry name" value="G_ALPHA"/>
    <property type="match status" value="1"/>
</dbReference>
<dbReference type="FunFam" id="3.40.50.300:FF:000754">
    <property type="entry name" value="Guanine nucleotide-binding protein subunit alpha-13"/>
    <property type="match status" value="1"/>
</dbReference>
<evidence type="ECO:0000256" key="7">
    <source>
        <dbReference type="ARBA" id="ARBA00022741"/>
    </source>
</evidence>
<dbReference type="GO" id="GO:0005737">
    <property type="term" value="C:cytoplasm"/>
    <property type="evidence" value="ECO:0007669"/>
    <property type="project" value="UniProtKB-SubCell"/>
</dbReference>
<feature type="binding site" evidence="15">
    <location>
        <position position="210"/>
    </location>
    <ligand>
        <name>Mg(2+)</name>
        <dbReference type="ChEBI" id="CHEBI:18420"/>
    </ligand>
</feature>
<dbReference type="FunFam" id="3.40.50.300:FF:000692">
    <property type="entry name" value="Guanine nucleotide-binding protein subunit alpha"/>
    <property type="match status" value="1"/>
</dbReference>
<evidence type="ECO:0000256" key="10">
    <source>
        <dbReference type="ARBA" id="ARBA00023136"/>
    </source>
</evidence>
<dbReference type="PRINTS" id="PR00318">
    <property type="entry name" value="GPROTEINA"/>
</dbReference>
<name>A0AAV9RSV7_9TELE</name>
<dbReference type="EMBL" id="JAHHUM010001454">
    <property type="protein sequence ID" value="KAK5611977.1"/>
    <property type="molecule type" value="Genomic_DNA"/>
</dbReference>
<dbReference type="AlphaFoldDB" id="A0AAV9RSV7"/>
<keyword evidence="8 15" id="KW-0460">Magnesium</keyword>
<dbReference type="GO" id="GO:0031683">
    <property type="term" value="F:G-protein beta/gamma-subunit complex binding"/>
    <property type="evidence" value="ECO:0007669"/>
    <property type="project" value="InterPro"/>
</dbReference>
<keyword evidence="10" id="KW-0472">Membrane</keyword>
<feature type="binding site" evidence="14">
    <location>
        <begin position="229"/>
        <end position="233"/>
    </location>
    <ligand>
        <name>GTP</name>
        <dbReference type="ChEBI" id="CHEBI:37565"/>
    </ligand>
</feature>
<dbReference type="InterPro" id="IPR011025">
    <property type="entry name" value="GproteinA_insert"/>
</dbReference>
<dbReference type="CDD" id="cd00066">
    <property type="entry name" value="G-alpha"/>
    <property type="match status" value="1"/>
</dbReference>
<evidence type="ECO:0000256" key="1">
    <source>
        <dbReference type="ARBA" id="ARBA00004496"/>
    </source>
</evidence>
<reference evidence="17 18" key="1">
    <citation type="submission" date="2021-06" db="EMBL/GenBank/DDBJ databases">
        <authorList>
            <person name="Palmer J.M."/>
        </authorList>
    </citation>
    <scope>NUCLEOTIDE SEQUENCE [LARGE SCALE GENOMIC DNA]</scope>
    <source>
        <strain evidence="17 18">MEX-2019</strain>
        <tissue evidence="17">Muscle</tissue>
    </source>
</reference>
<dbReference type="GO" id="GO:0007266">
    <property type="term" value="P:Rho protein signal transduction"/>
    <property type="evidence" value="ECO:0007669"/>
    <property type="project" value="InterPro"/>
</dbReference>
<comment type="similarity">
    <text evidence="3">Belongs to the G-alpha family. G(12) subfamily.</text>
</comment>
<dbReference type="Gene3D" id="3.40.50.300">
    <property type="entry name" value="P-loop containing nucleotide triphosphate hydrolases"/>
    <property type="match status" value="1"/>
</dbReference>
<dbReference type="GO" id="GO:0007188">
    <property type="term" value="P:adenylate cyclase-modulating G protein-coupled receptor signaling pathway"/>
    <property type="evidence" value="ECO:0007669"/>
    <property type="project" value="TreeGrafter"/>
</dbReference>
<feature type="binding site" evidence="14">
    <location>
        <begin position="298"/>
        <end position="301"/>
    </location>
    <ligand>
        <name>GTP</name>
        <dbReference type="ChEBI" id="CHEBI:37565"/>
    </ligand>
</feature>
<dbReference type="GO" id="GO:0005525">
    <property type="term" value="F:GTP binding"/>
    <property type="evidence" value="ECO:0007669"/>
    <property type="project" value="UniProtKB-KW"/>
</dbReference>
<accession>A0AAV9RSV7</accession>
<dbReference type="GO" id="GO:0031752">
    <property type="term" value="F:D5 dopamine receptor binding"/>
    <property type="evidence" value="ECO:0007669"/>
    <property type="project" value="TreeGrafter"/>
</dbReference>
<dbReference type="GO" id="GO:0005834">
    <property type="term" value="C:heterotrimeric G-protein complex"/>
    <property type="evidence" value="ECO:0007669"/>
    <property type="project" value="TreeGrafter"/>
</dbReference>
<feature type="binding site" evidence="14">
    <location>
        <begin position="68"/>
        <end position="73"/>
    </location>
    <ligand>
        <name>GTP</name>
        <dbReference type="ChEBI" id="CHEBI:37565"/>
    </ligand>
</feature>
<feature type="region of interest" description="Disordered" evidence="16">
    <location>
        <begin position="16"/>
        <end position="40"/>
    </location>
</feature>
<evidence type="ECO:0000256" key="9">
    <source>
        <dbReference type="ARBA" id="ARBA00023134"/>
    </source>
</evidence>
<evidence type="ECO:0000256" key="11">
    <source>
        <dbReference type="ARBA" id="ARBA00023139"/>
    </source>
</evidence>
<dbReference type="Pfam" id="PF00503">
    <property type="entry name" value="G-alpha"/>
    <property type="match status" value="1"/>
</dbReference>
<evidence type="ECO:0000256" key="16">
    <source>
        <dbReference type="SAM" id="MobiDB-lite"/>
    </source>
</evidence>
<dbReference type="InterPro" id="IPR000469">
    <property type="entry name" value="Gprotein_alpha_12/13"/>
</dbReference>
<evidence type="ECO:0000256" key="14">
    <source>
        <dbReference type="PIRSR" id="PIRSR601019-1"/>
    </source>
</evidence>
<dbReference type="InterPro" id="IPR027417">
    <property type="entry name" value="P-loop_NTPase"/>
</dbReference>
<dbReference type="PANTHER" id="PTHR10218:SF130">
    <property type="entry name" value="GUANINE NUCLEOTIDE-BINDING PROTEIN SUBUNIT ALPHA-12"/>
    <property type="match status" value="1"/>
</dbReference>
<dbReference type="GO" id="GO:0003924">
    <property type="term" value="F:GTPase activity"/>
    <property type="evidence" value="ECO:0007669"/>
    <property type="project" value="InterPro"/>
</dbReference>